<protein>
    <submittedName>
        <fullName evidence="3">ParB N-terminal domain-containing protein</fullName>
    </submittedName>
</protein>
<evidence type="ECO:0000313" key="4">
    <source>
        <dbReference type="Proteomes" id="UP001180724"/>
    </source>
</evidence>
<sequence>MTVAVEESPAPAPAVLGLAEALESSEQLRQRRVEMLPMRGSVYTDVQGRGPGPSTSPEGLADLITSISTVGVLHPVLVEELPGPDNHIQRRLVIGERRYRACRWGAVNQPDNPRFDKLPAVICPGPLSDEDRRTWQLVENLAREDLQPGELAKALLLERSAILRAQLDNAGIEVSEDVQRLEDPVARFEALEKLRGSDANLAAPWNLVLRRLGLQITPRRAREVVAAFRTLPRELSADMDQHQVALAARTNLARLSRGRREAAAELWQAVKRLGRTDLLSAATRAQATNPDMPADTAASAAVTAYERANAERAAALARPPAPAGGHDDEDDAAAPDETTAAPLADSADAEQPRQGGETTAFDDISEEPVTAGSGGEQHPRADEPLEPAEPVDPPVVTAALEALRALNTQLAEGRALHRFDAGSLRMLLTDLQRHTSAGAERTAAA</sequence>
<keyword evidence="4" id="KW-1185">Reference proteome</keyword>
<reference evidence="3" key="1">
    <citation type="submission" date="2024-05" db="EMBL/GenBank/DDBJ databases">
        <title>30 novel species of actinomycetes from the DSMZ collection.</title>
        <authorList>
            <person name="Nouioui I."/>
        </authorList>
    </citation>
    <scope>NUCLEOTIDE SEQUENCE</scope>
    <source>
        <strain evidence="3">DSM 40712</strain>
    </source>
</reference>
<dbReference type="InterPro" id="IPR050336">
    <property type="entry name" value="Chromosome_partition/occlusion"/>
</dbReference>
<dbReference type="Pfam" id="PF02195">
    <property type="entry name" value="ParB_N"/>
    <property type="match status" value="1"/>
</dbReference>
<feature type="compositionally biased region" description="Low complexity" evidence="1">
    <location>
        <begin position="335"/>
        <end position="345"/>
    </location>
</feature>
<dbReference type="Proteomes" id="UP001180724">
    <property type="component" value="Unassembled WGS sequence"/>
</dbReference>
<dbReference type="PANTHER" id="PTHR33375:SF1">
    <property type="entry name" value="CHROMOSOME-PARTITIONING PROTEIN PARB-RELATED"/>
    <property type="match status" value="1"/>
</dbReference>
<evidence type="ECO:0000256" key="1">
    <source>
        <dbReference type="SAM" id="MobiDB-lite"/>
    </source>
</evidence>
<accession>A0ABU3B244</accession>
<dbReference type="SUPFAM" id="SSF110849">
    <property type="entry name" value="ParB/Sulfiredoxin"/>
    <property type="match status" value="1"/>
</dbReference>
<feature type="domain" description="ParB-like N-terminal" evidence="2">
    <location>
        <begin position="38"/>
        <end position="141"/>
    </location>
</feature>
<organism evidence="3 4">
    <name type="scientific">Streptomyces lancefieldiae</name>
    <dbReference type="NCBI Taxonomy" id="3075520"/>
    <lineage>
        <taxon>Bacteria</taxon>
        <taxon>Bacillati</taxon>
        <taxon>Actinomycetota</taxon>
        <taxon>Actinomycetes</taxon>
        <taxon>Kitasatosporales</taxon>
        <taxon>Streptomycetaceae</taxon>
        <taxon>Streptomyces</taxon>
    </lineage>
</organism>
<dbReference type="InterPro" id="IPR003115">
    <property type="entry name" value="ParB_N"/>
</dbReference>
<dbReference type="SMART" id="SM00470">
    <property type="entry name" value="ParB"/>
    <property type="match status" value="1"/>
</dbReference>
<dbReference type="RefSeq" id="WP_311585419.1">
    <property type="nucleotide sequence ID" value="NZ_JAVRFH010000105.1"/>
</dbReference>
<dbReference type="InterPro" id="IPR036086">
    <property type="entry name" value="ParB/Sulfiredoxin_sf"/>
</dbReference>
<dbReference type="EMBL" id="JAVRFH010000105">
    <property type="protein sequence ID" value="MDT0616200.1"/>
    <property type="molecule type" value="Genomic_DNA"/>
</dbReference>
<feature type="region of interest" description="Disordered" evidence="1">
    <location>
        <begin position="311"/>
        <end position="391"/>
    </location>
</feature>
<dbReference type="Gene3D" id="3.90.1530.30">
    <property type="match status" value="1"/>
</dbReference>
<evidence type="ECO:0000259" key="2">
    <source>
        <dbReference type="SMART" id="SM00470"/>
    </source>
</evidence>
<name>A0ABU3B244_9ACTN</name>
<evidence type="ECO:0000313" key="3">
    <source>
        <dbReference type="EMBL" id="MDT0616200.1"/>
    </source>
</evidence>
<gene>
    <name evidence="3" type="ORF">RM812_39580</name>
</gene>
<comment type="caution">
    <text evidence="3">The sequence shown here is derived from an EMBL/GenBank/DDBJ whole genome shotgun (WGS) entry which is preliminary data.</text>
</comment>
<proteinExistence type="predicted"/>
<dbReference type="PANTHER" id="PTHR33375">
    <property type="entry name" value="CHROMOSOME-PARTITIONING PROTEIN PARB-RELATED"/>
    <property type="match status" value="1"/>
</dbReference>